<proteinExistence type="predicted"/>
<dbReference type="AlphaFoldDB" id="A0A918DXP5"/>
<dbReference type="RefSeq" id="WP_189131699.1">
    <property type="nucleotide sequence ID" value="NZ_BMMS01000009.1"/>
</dbReference>
<protein>
    <submittedName>
        <fullName evidence="1">Asparaginase</fullName>
    </submittedName>
</protein>
<dbReference type="EMBL" id="BMMS01000009">
    <property type="protein sequence ID" value="GGO87255.1"/>
    <property type="molecule type" value="Genomic_DNA"/>
</dbReference>
<name>A0A918DXP5_9ACTN</name>
<evidence type="ECO:0000313" key="2">
    <source>
        <dbReference type="Proteomes" id="UP000641932"/>
    </source>
</evidence>
<reference evidence="1" key="2">
    <citation type="submission" date="2020-09" db="EMBL/GenBank/DDBJ databases">
        <authorList>
            <person name="Sun Q."/>
            <person name="Zhou Y."/>
        </authorList>
    </citation>
    <scope>NUCLEOTIDE SEQUENCE</scope>
    <source>
        <strain evidence="1">CGMCC 4.7201</strain>
    </source>
</reference>
<dbReference type="PANTHER" id="PTHR42110">
    <property type="entry name" value="L-ASPARAGINASE, PUTATIVE (AFU_ORTHOLOGUE AFUA_3G11890)-RELATED"/>
    <property type="match status" value="1"/>
</dbReference>
<keyword evidence="2" id="KW-1185">Reference proteome</keyword>
<evidence type="ECO:0000313" key="1">
    <source>
        <dbReference type="EMBL" id="GGO87255.1"/>
    </source>
</evidence>
<dbReference type="Proteomes" id="UP000641932">
    <property type="component" value="Unassembled WGS sequence"/>
</dbReference>
<dbReference type="PANTHER" id="PTHR42110:SF1">
    <property type="entry name" value="L-ASPARAGINASE, PUTATIVE (AFU_ORTHOLOGUE AFUA_3G11890)-RELATED"/>
    <property type="match status" value="1"/>
</dbReference>
<dbReference type="Pfam" id="PF06089">
    <property type="entry name" value="Asparaginase_II"/>
    <property type="match status" value="1"/>
</dbReference>
<dbReference type="InterPro" id="IPR010349">
    <property type="entry name" value="Asparaginase_II"/>
</dbReference>
<comment type="caution">
    <text evidence="1">The sequence shown here is derived from an EMBL/GenBank/DDBJ whole genome shotgun (WGS) entry which is preliminary data.</text>
</comment>
<gene>
    <name evidence="1" type="ORF">GCM10012280_25320</name>
</gene>
<accession>A0A918DXP5</accession>
<sequence>MNANTAAHPVLAEVVRSGFVEGRHCGSVVALAADGSVELALGEPDAPIFPRSSTKPMQAAAVLRLGLDLDGELLALASSSHSGETFHRDGVRAILASAGLDESALQTPHSFPLDEVETELHLRAGGEREPILMDCSGKHAAMLAVCVANGWPTRTYLEIDHPVQQEILRVVREFTGDPVDHIGTDGCGAPLMAVSLTGLARAFRAFVLAEPGTPERRVADAMRAHPSFVAGTRRIDTWLMEEVPGSMAKMGAEAVQAVALEDGRALAFKVDDGAKRAIGPVLAQALRRMGVEAAVLDKIGDSPLCGGGRRVGEVRAAF</sequence>
<reference evidence="1" key="1">
    <citation type="journal article" date="2014" name="Int. J. Syst. Evol. Microbiol.">
        <title>Complete genome sequence of Corynebacterium casei LMG S-19264T (=DSM 44701T), isolated from a smear-ripened cheese.</title>
        <authorList>
            <consortium name="US DOE Joint Genome Institute (JGI-PGF)"/>
            <person name="Walter F."/>
            <person name="Albersmeier A."/>
            <person name="Kalinowski J."/>
            <person name="Ruckert C."/>
        </authorList>
    </citation>
    <scope>NUCLEOTIDE SEQUENCE</scope>
    <source>
        <strain evidence="1">CGMCC 4.7201</strain>
    </source>
</reference>
<organism evidence="1 2">
    <name type="scientific">Wenjunlia tyrosinilytica</name>
    <dbReference type="NCBI Taxonomy" id="1544741"/>
    <lineage>
        <taxon>Bacteria</taxon>
        <taxon>Bacillati</taxon>
        <taxon>Actinomycetota</taxon>
        <taxon>Actinomycetes</taxon>
        <taxon>Kitasatosporales</taxon>
        <taxon>Streptomycetaceae</taxon>
        <taxon>Wenjunlia</taxon>
    </lineage>
</organism>